<dbReference type="EMBL" id="CP042203">
    <property type="protein sequence ID" value="QDS78022.1"/>
    <property type="molecule type" value="Genomic_DNA"/>
</dbReference>
<keyword evidence="4" id="KW-1185">Reference proteome</keyword>
<dbReference type="STRING" id="50376.A0A517LQV3"/>
<feature type="compositionally biased region" description="Basic and acidic residues" evidence="1">
    <location>
        <begin position="19"/>
        <end position="28"/>
    </location>
</feature>
<evidence type="ECO:0000313" key="3">
    <source>
        <dbReference type="EMBL" id="QDS78022.1"/>
    </source>
</evidence>
<dbReference type="OrthoDB" id="3501153at2759"/>
<keyword evidence="2" id="KW-0472">Membrane</keyword>
<evidence type="ECO:0000256" key="2">
    <source>
        <dbReference type="SAM" id="Phobius"/>
    </source>
</evidence>
<feature type="compositionally biased region" description="Polar residues" evidence="1">
    <location>
        <begin position="1"/>
        <end position="17"/>
    </location>
</feature>
<gene>
    <name evidence="3" type="ORF">FKW77_002885</name>
</gene>
<feature type="transmembrane region" description="Helical" evidence="2">
    <location>
        <begin position="55"/>
        <end position="72"/>
    </location>
</feature>
<accession>A0A517LQV3</accession>
<dbReference type="PANTHER" id="PTHR35896:SF3">
    <property type="entry name" value="MAJOR FACILITATOR SUPERFAMILY TRANSPORTER"/>
    <property type="match status" value="1"/>
</dbReference>
<name>A0A517LQV3_9PEZI</name>
<evidence type="ECO:0000313" key="4">
    <source>
        <dbReference type="Proteomes" id="UP000316270"/>
    </source>
</evidence>
<reference evidence="3 4" key="1">
    <citation type="submission" date="2019-07" db="EMBL/GenBank/DDBJ databases">
        <title>Finished genome of Venturia effusa.</title>
        <authorList>
            <person name="Young C.A."/>
            <person name="Cox M.P."/>
            <person name="Ganley A.R.D."/>
            <person name="David W.J."/>
        </authorList>
    </citation>
    <scope>NUCLEOTIDE SEQUENCE [LARGE SCALE GENOMIC DNA]</scope>
    <source>
        <strain evidence="4">albino</strain>
    </source>
</reference>
<organism evidence="3 4">
    <name type="scientific">Venturia effusa</name>
    <dbReference type="NCBI Taxonomy" id="50376"/>
    <lineage>
        <taxon>Eukaryota</taxon>
        <taxon>Fungi</taxon>
        <taxon>Dikarya</taxon>
        <taxon>Ascomycota</taxon>
        <taxon>Pezizomycotina</taxon>
        <taxon>Dothideomycetes</taxon>
        <taxon>Pleosporomycetidae</taxon>
        <taxon>Venturiales</taxon>
        <taxon>Venturiaceae</taxon>
        <taxon>Venturia</taxon>
    </lineage>
</organism>
<feature type="region of interest" description="Disordered" evidence="1">
    <location>
        <begin position="81"/>
        <end position="100"/>
    </location>
</feature>
<keyword evidence="2" id="KW-1133">Transmembrane helix</keyword>
<evidence type="ECO:0000256" key="1">
    <source>
        <dbReference type="SAM" id="MobiDB-lite"/>
    </source>
</evidence>
<dbReference type="AlphaFoldDB" id="A0A517LQV3"/>
<proteinExistence type="predicted"/>
<dbReference type="Proteomes" id="UP000316270">
    <property type="component" value="Chromosome 19"/>
</dbReference>
<dbReference type="InterPro" id="IPR053008">
    <property type="entry name" value="Phomopsin_biosynth_assoc"/>
</dbReference>
<keyword evidence="2" id="KW-0812">Transmembrane</keyword>
<feature type="region of interest" description="Disordered" evidence="1">
    <location>
        <begin position="1"/>
        <end position="49"/>
    </location>
</feature>
<dbReference type="PANTHER" id="PTHR35896">
    <property type="entry name" value="IG-LIKE DOMAIN-CONTAINING PROTEIN"/>
    <property type="match status" value="1"/>
</dbReference>
<sequence length="249" mass="28410">MRSQPHQNAKETQSFLSEYTDKDTHDDATTTNIQDPENGDNYPPSPSHRHQYQKIWSHTLVFLLTTLFWLTIHSLPLLSLHSPTTTTTTTPTPSTPGTPHHNITSTARLLTCGNTTSTAHSSGCKYDILLNNWIPQPCYDDADEFIAEYTDDGSWGAYSDANMTKRLTPREMGESEFYYTSVRDHINHCAIVWKKQFFAFFEERRAIDTVVASARHTDHCAQFLMDVEESKVKEATRVERGFAGCWVRD</sequence>
<protein>
    <submittedName>
        <fullName evidence="3">Uncharacterized protein</fullName>
    </submittedName>
</protein>